<name>A0A417XV44_9ACTN</name>
<dbReference type="SUPFAM" id="SSF51621">
    <property type="entry name" value="Phosphoenolpyruvate/pyruvate domain"/>
    <property type="match status" value="1"/>
</dbReference>
<dbReference type="InterPro" id="IPR012844">
    <property type="entry name" value="DhaM_N"/>
</dbReference>
<evidence type="ECO:0000256" key="16">
    <source>
        <dbReference type="ARBA" id="ARBA00022723"/>
    </source>
</evidence>
<dbReference type="PROSITE" id="PS00742">
    <property type="entry name" value="PEP_ENZYMES_2"/>
    <property type="match status" value="1"/>
</dbReference>
<dbReference type="EC" id="2.7.3.9" evidence="9"/>
<dbReference type="GO" id="GO:0046872">
    <property type="term" value="F:metal ion binding"/>
    <property type="evidence" value="ECO:0007669"/>
    <property type="project" value="UniProtKB-KW"/>
</dbReference>
<dbReference type="SUPFAM" id="SSF53062">
    <property type="entry name" value="PTS system fructose IIA component-like"/>
    <property type="match status" value="1"/>
</dbReference>
<keyword evidence="22" id="KW-0670">Pyruvate</keyword>
<dbReference type="NCBIfam" id="TIGR01003">
    <property type="entry name" value="PTS_HPr_family"/>
    <property type="match status" value="1"/>
</dbReference>
<accession>A0A417XV44</accession>
<comment type="caution">
    <text evidence="22">The sequence shown here is derived from an EMBL/GenBank/DDBJ whole genome shotgun (WGS) entry which is preliminary data.</text>
</comment>
<dbReference type="NCBIfam" id="TIGR01417">
    <property type="entry name" value="PTS_I_fam"/>
    <property type="match status" value="1"/>
</dbReference>
<evidence type="ECO:0000313" key="23">
    <source>
        <dbReference type="Proteomes" id="UP000283644"/>
    </source>
</evidence>
<comment type="function">
    <text evidence="5">General (non sugar-specific) component of the phosphoenolpyruvate-dependent sugar phosphotransferase system (sugar PTS). This major carbohydrate active-transport system catalyzes the phosphorylation of incoming sugar substrates concomitantly with their translocation across the cell membrane. The phosphoryl group from phosphoenolpyruvate (PEP) is transferred to the phosphoryl carrier protein HPr by enzyme I. Phospho-HPr then transfers it to the PTS EIIA domain.</text>
</comment>
<dbReference type="InterPro" id="IPR004701">
    <property type="entry name" value="PTS_EIIA_man-typ"/>
</dbReference>
<evidence type="ECO:0000256" key="11">
    <source>
        <dbReference type="ARBA" id="ARBA00022448"/>
    </source>
</evidence>
<evidence type="ECO:0000256" key="4">
    <source>
        <dbReference type="ARBA" id="ARBA00002788"/>
    </source>
</evidence>
<dbReference type="InterPro" id="IPR036637">
    <property type="entry name" value="Phosphohistidine_dom_sf"/>
</dbReference>
<dbReference type="Proteomes" id="UP000283644">
    <property type="component" value="Unassembled WGS sequence"/>
</dbReference>
<dbReference type="PANTHER" id="PTHR46244">
    <property type="entry name" value="PHOSPHOENOLPYRUVATE-PROTEIN PHOSPHOTRANSFERASE"/>
    <property type="match status" value="1"/>
</dbReference>
<evidence type="ECO:0000256" key="18">
    <source>
        <dbReference type="ARBA" id="ARBA00022842"/>
    </source>
</evidence>
<dbReference type="PROSITE" id="PS51096">
    <property type="entry name" value="PTS_EIIA_TYPE_4"/>
    <property type="match status" value="1"/>
</dbReference>
<dbReference type="InterPro" id="IPR036662">
    <property type="entry name" value="PTS_EIIA_man-typ_sf"/>
</dbReference>
<dbReference type="Gene3D" id="1.10.274.10">
    <property type="entry name" value="PtsI, HPr-binding domain"/>
    <property type="match status" value="1"/>
</dbReference>
<dbReference type="InterPro" id="IPR008731">
    <property type="entry name" value="PTS_EIN"/>
</dbReference>
<keyword evidence="12" id="KW-0963">Cytoplasm</keyword>
<dbReference type="Pfam" id="PF02896">
    <property type="entry name" value="PEP-utilizers_C"/>
    <property type="match status" value="1"/>
</dbReference>
<evidence type="ECO:0000259" key="20">
    <source>
        <dbReference type="PROSITE" id="PS51096"/>
    </source>
</evidence>
<comment type="similarity">
    <text evidence="7">Belongs to the PEP-utilizing enzyme family.</text>
</comment>
<proteinExistence type="inferred from homology"/>
<dbReference type="PRINTS" id="PR00107">
    <property type="entry name" value="PHOSPHOCPHPR"/>
</dbReference>
<comment type="cofactor">
    <cofactor evidence="3">
        <name>Mg(2+)</name>
        <dbReference type="ChEBI" id="CHEBI:18420"/>
    </cofactor>
</comment>
<keyword evidence="14 22" id="KW-0808">Transferase</keyword>
<evidence type="ECO:0000256" key="12">
    <source>
        <dbReference type="ARBA" id="ARBA00022490"/>
    </source>
</evidence>
<dbReference type="PRINTS" id="PR01736">
    <property type="entry name" value="PHPHTRNFRASE"/>
</dbReference>
<dbReference type="InterPro" id="IPR040442">
    <property type="entry name" value="Pyrv_kinase-like_dom_sf"/>
</dbReference>
<keyword evidence="17" id="KW-0418">Kinase</keyword>
<keyword evidence="16" id="KW-0479">Metal-binding</keyword>
<evidence type="ECO:0000256" key="8">
    <source>
        <dbReference type="ARBA" id="ARBA00012095"/>
    </source>
</evidence>
<evidence type="ECO:0000256" key="17">
    <source>
        <dbReference type="ARBA" id="ARBA00022777"/>
    </source>
</evidence>
<dbReference type="GO" id="GO:0005737">
    <property type="term" value="C:cytoplasm"/>
    <property type="evidence" value="ECO:0007669"/>
    <property type="project" value="UniProtKB-SubCell"/>
</dbReference>
<reference evidence="22 23" key="1">
    <citation type="submission" date="2018-09" db="EMBL/GenBank/DDBJ databases">
        <title>Genome sequencing of Nocardioides immobilis CCTCC AB 2017083 for comparison to Nocardioides silvaticus.</title>
        <authorList>
            <person name="Li C."/>
            <person name="Wang G."/>
        </authorList>
    </citation>
    <scope>NUCLEOTIDE SEQUENCE [LARGE SCALE GENOMIC DNA]</scope>
    <source>
        <strain evidence="22 23">CCTCC AB 2017083</strain>
    </source>
</reference>
<dbReference type="AlphaFoldDB" id="A0A417XV44"/>
<feature type="domain" description="HPr" evidence="21">
    <location>
        <begin position="168"/>
        <end position="258"/>
    </location>
</feature>
<dbReference type="Gene3D" id="3.50.30.10">
    <property type="entry name" value="Phosphohistidine domain"/>
    <property type="match status" value="1"/>
</dbReference>
<dbReference type="CDD" id="cd00367">
    <property type="entry name" value="PTS-HPr_like"/>
    <property type="match status" value="1"/>
</dbReference>
<dbReference type="InterPro" id="IPR036618">
    <property type="entry name" value="PtsI_HPr-bd_sf"/>
</dbReference>
<dbReference type="EC" id="2.7.1.121" evidence="8"/>
<comment type="subunit">
    <text evidence="19">Homodimer. The dihydroxyacetone kinase complex is composed of a homodimer of DhaM, a homodimer of DhaK and the subunit DhaL.</text>
</comment>
<protein>
    <recommendedName>
        <fullName evidence="10">Phosphocarrier protein HPr</fullName>
        <ecNumber evidence="8">2.7.1.121</ecNumber>
        <ecNumber evidence="9">2.7.3.9</ecNumber>
    </recommendedName>
</protein>
<evidence type="ECO:0000256" key="15">
    <source>
        <dbReference type="ARBA" id="ARBA00022683"/>
    </source>
</evidence>
<dbReference type="InterPro" id="IPR035895">
    <property type="entry name" value="HPr-like_sf"/>
</dbReference>
<dbReference type="InterPro" id="IPR000121">
    <property type="entry name" value="PEP_util_C"/>
</dbReference>
<dbReference type="InterPro" id="IPR050499">
    <property type="entry name" value="PEP-utilizing_PTS_enzyme"/>
</dbReference>
<keyword evidence="13" id="KW-0762">Sugar transport</keyword>
<evidence type="ECO:0000256" key="7">
    <source>
        <dbReference type="ARBA" id="ARBA00007837"/>
    </source>
</evidence>
<dbReference type="GO" id="GO:0016020">
    <property type="term" value="C:membrane"/>
    <property type="evidence" value="ECO:0007669"/>
    <property type="project" value="InterPro"/>
</dbReference>
<dbReference type="GO" id="GO:0009401">
    <property type="term" value="P:phosphoenolpyruvate-dependent sugar phosphotransferase system"/>
    <property type="evidence" value="ECO:0007669"/>
    <property type="project" value="UniProtKB-KW"/>
</dbReference>
<comment type="catalytic activity">
    <reaction evidence="2">
        <text>dihydroxyacetone + phosphoenolpyruvate = dihydroxyacetone phosphate + pyruvate</text>
        <dbReference type="Rhea" id="RHEA:18381"/>
        <dbReference type="ChEBI" id="CHEBI:15361"/>
        <dbReference type="ChEBI" id="CHEBI:16016"/>
        <dbReference type="ChEBI" id="CHEBI:57642"/>
        <dbReference type="ChEBI" id="CHEBI:58702"/>
        <dbReference type="EC" id="2.7.1.121"/>
    </reaction>
</comment>
<dbReference type="EMBL" id="QXGH01000036">
    <property type="protein sequence ID" value="RHW24047.1"/>
    <property type="molecule type" value="Genomic_DNA"/>
</dbReference>
<evidence type="ECO:0000256" key="6">
    <source>
        <dbReference type="ARBA" id="ARBA00004496"/>
    </source>
</evidence>
<dbReference type="InterPro" id="IPR023151">
    <property type="entry name" value="PEP_util_CS"/>
</dbReference>
<dbReference type="NCBIfam" id="TIGR02364">
    <property type="entry name" value="dha_pts"/>
    <property type="match status" value="1"/>
</dbReference>
<dbReference type="Pfam" id="PF00391">
    <property type="entry name" value="PEP-utilizers"/>
    <property type="match status" value="1"/>
</dbReference>
<feature type="domain" description="PTS EIIA type-4" evidence="20">
    <location>
        <begin position="17"/>
        <end position="169"/>
    </location>
</feature>
<dbReference type="GO" id="GO:0008965">
    <property type="term" value="F:phosphoenolpyruvate-protein phosphotransferase activity"/>
    <property type="evidence" value="ECO:0007669"/>
    <property type="project" value="UniProtKB-EC"/>
</dbReference>
<evidence type="ECO:0000256" key="10">
    <source>
        <dbReference type="ARBA" id="ARBA00020422"/>
    </source>
</evidence>
<evidence type="ECO:0000313" key="22">
    <source>
        <dbReference type="EMBL" id="RHW24047.1"/>
    </source>
</evidence>
<dbReference type="InterPro" id="IPR008279">
    <property type="entry name" value="PEP-util_enz_mobile_dom"/>
</dbReference>
<dbReference type="InterPro" id="IPR006318">
    <property type="entry name" value="PTS_EI-like"/>
</dbReference>
<dbReference type="Pfam" id="PF00381">
    <property type="entry name" value="PTS-HPr"/>
    <property type="match status" value="1"/>
</dbReference>
<organism evidence="22 23">
    <name type="scientific">Nocardioides immobilis</name>
    <dbReference type="NCBI Taxonomy" id="2049295"/>
    <lineage>
        <taxon>Bacteria</taxon>
        <taxon>Bacillati</taxon>
        <taxon>Actinomycetota</taxon>
        <taxon>Actinomycetes</taxon>
        <taxon>Propionibacteriales</taxon>
        <taxon>Nocardioidaceae</taxon>
        <taxon>Nocardioides</taxon>
    </lineage>
</organism>
<gene>
    <name evidence="22" type="primary">ptsP</name>
    <name evidence="22" type="ORF">D0Z08_26210</name>
</gene>
<dbReference type="InterPro" id="IPR001020">
    <property type="entry name" value="PTS_HPr_His_P_site"/>
</dbReference>
<dbReference type="Gene3D" id="3.40.50.510">
    <property type="entry name" value="Phosphotransferase system, mannose-type IIA component"/>
    <property type="match status" value="1"/>
</dbReference>
<dbReference type="OrthoDB" id="9765468at2"/>
<dbReference type="SUPFAM" id="SSF52009">
    <property type="entry name" value="Phosphohistidine domain"/>
    <property type="match status" value="1"/>
</dbReference>
<evidence type="ECO:0000256" key="5">
    <source>
        <dbReference type="ARBA" id="ARBA00003681"/>
    </source>
</evidence>
<keyword evidence="11" id="KW-0813">Transport</keyword>
<evidence type="ECO:0000256" key="2">
    <source>
        <dbReference type="ARBA" id="ARBA00001113"/>
    </source>
</evidence>
<dbReference type="SUPFAM" id="SSF47831">
    <property type="entry name" value="Enzyme I of the PEP:sugar phosphotransferase system HPr-binding (sub)domain"/>
    <property type="match status" value="1"/>
</dbReference>
<dbReference type="InterPro" id="IPR000032">
    <property type="entry name" value="HPr-like"/>
</dbReference>
<evidence type="ECO:0000256" key="3">
    <source>
        <dbReference type="ARBA" id="ARBA00001946"/>
    </source>
</evidence>
<dbReference type="GO" id="GO:0047324">
    <property type="term" value="F:phosphoenolpyruvate-glycerone phosphotransferase activity"/>
    <property type="evidence" value="ECO:0007669"/>
    <property type="project" value="UniProtKB-EC"/>
</dbReference>
<dbReference type="PANTHER" id="PTHR46244:SF6">
    <property type="entry name" value="PHOSPHOENOLPYRUVATE-PROTEIN PHOSPHOTRANSFERASE"/>
    <property type="match status" value="1"/>
</dbReference>
<evidence type="ECO:0000256" key="1">
    <source>
        <dbReference type="ARBA" id="ARBA00000683"/>
    </source>
</evidence>
<evidence type="ECO:0000256" key="9">
    <source>
        <dbReference type="ARBA" id="ARBA00012232"/>
    </source>
</evidence>
<comment type="function">
    <text evidence="4">Component of the dihydroxyacetone kinase complex, which is responsible for the phosphoenolpyruvate (PEP)-dependent phosphorylation of dihydroxyacetone. DhaM serves as the phosphoryl donor. Is phosphorylated by phosphoenolpyruvate in an EI- and HPr-dependent reaction, and a phosphorelay system on histidine residues finally leads to phosphoryl transfer to DhaL and dihydroxyacetone.</text>
</comment>
<dbReference type="SUPFAM" id="SSF55594">
    <property type="entry name" value="HPr-like"/>
    <property type="match status" value="1"/>
</dbReference>
<evidence type="ECO:0000259" key="21">
    <source>
        <dbReference type="PROSITE" id="PS51350"/>
    </source>
</evidence>
<dbReference type="PROSITE" id="PS00369">
    <property type="entry name" value="PTS_HPR_HIS"/>
    <property type="match status" value="1"/>
</dbReference>
<dbReference type="Pfam" id="PF05524">
    <property type="entry name" value="PEP-utilisers_N"/>
    <property type="match status" value="1"/>
</dbReference>
<evidence type="ECO:0000256" key="14">
    <source>
        <dbReference type="ARBA" id="ARBA00022679"/>
    </source>
</evidence>
<sequence length="835" mass="86279">MTESLSGDSPISGGQPTVGLVVVSHSRTLARSAVALAAEMLHGRPLRIEVAAGLDETTFGTDAVAIMQAIEHADGPAGVVVLMDLGSAVLSTELALDLLQDPSIRDRVTLSPAPLIEGLIVAAVAAAGGASRAEVAAEARDALLGKSGHLSPPPGGTTTDASDVGTEEIVGVFSVENPHGLHARPASRLVSEVRALDASVQLRNLTTGGPAVPAGSLSRVATLAALQGHEVEVRAAGPQAQEAVEHLLTLAARRFDETVEGAVEPQASSGATSVSGPLPASPGIAIGPLRRLTAVPVDLDQQPVGEPAAEWRRIVESVAAVRRDIEHVRVVTAREVGAEQASIFDAHLSLLTDTEMLADVKTRTSTGIGAVSAWAGCLAEVEREWASLPDPYLRERAADVHAVGDQVLRALTGEPARRMTSEGVLVVGDLTPAETASLDLALVTGVVLAHGSPSSHAVILARARDIPVVVAAGAEVLSVPEGATILLDGSTGELHIDPSPELLQKYQKRAEDAAGQRARQLALSEQPAVSRDGTPVAVAANLGSVADARAALAAGADGAGLVRTEFLFLDRSAAPDVDEQQAEYGAIAAAMDGRPITLRTLDVGGDKPLAYLPMPQEANPFLGQRGIRLSLAHRDLLRDQMVAICHTARDHPISIMIPMVSTPGEMIEARQVLSEAAGPDGLPDGLRIGTMIEVPSAALKIEAFLPYVDFVSIGTNDLTQYALAAERGNGAVAALSDALDPGVLQLIDHVCRAAAGRIDVAVCGEAASDELAIPVLVGLGVRELSVSPPAVPRVKAAVRELNVERCAALARDALTLAGADEVRKHVLTMLSEAPR</sequence>
<evidence type="ECO:0000256" key="13">
    <source>
        <dbReference type="ARBA" id="ARBA00022597"/>
    </source>
</evidence>
<keyword evidence="23" id="KW-1185">Reference proteome</keyword>
<comment type="subcellular location">
    <subcellularLocation>
        <location evidence="6">Cytoplasm</location>
    </subcellularLocation>
</comment>
<dbReference type="PROSITE" id="PS51350">
    <property type="entry name" value="PTS_HPR_DOM"/>
    <property type="match status" value="1"/>
</dbReference>
<keyword evidence="18" id="KW-0460">Magnesium</keyword>
<dbReference type="Pfam" id="PF03610">
    <property type="entry name" value="EIIA-man"/>
    <property type="match status" value="1"/>
</dbReference>
<dbReference type="InterPro" id="IPR015813">
    <property type="entry name" value="Pyrv/PenolPyrv_kinase-like_dom"/>
</dbReference>
<evidence type="ECO:0000256" key="19">
    <source>
        <dbReference type="ARBA" id="ARBA00046577"/>
    </source>
</evidence>
<dbReference type="Gene3D" id="3.30.1340.10">
    <property type="entry name" value="HPr-like"/>
    <property type="match status" value="1"/>
</dbReference>
<comment type="catalytic activity">
    <reaction evidence="1">
        <text>L-histidyl-[protein] + phosphoenolpyruvate = N(pros)-phospho-L-histidyl-[protein] + pyruvate</text>
        <dbReference type="Rhea" id="RHEA:23880"/>
        <dbReference type="Rhea" id="RHEA-COMP:9745"/>
        <dbReference type="Rhea" id="RHEA-COMP:9746"/>
        <dbReference type="ChEBI" id="CHEBI:15361"/>
        <dbReference type="ChEBI" id="CHEBI:29979"/>
        <dbReference type="ChEBI" id="CHEBI:58702"/>
        <dbReference type="ChEBI" id="CHEBI:64837"/>
        <dbReference type="EC" id="2.7.3.9"/>
    </reaction>
</comment>
<dbReference type="Gene3D" id="3.20.20.60">
    <property type="entry name" value="Phosphoenolpyruvate-binding domains"/>
    <property type="match status" value="1"/>
</dbReference>
<keyword evidence="15" id="KW-0598">Phosphotransferase system</keyword>